<accession>A0AA37F8P5</accession>
<evidence type="ECO:0000259" key="3">
    <source>
        <dbReference type="Pfam" id="PF01967"/>
    </source>
</evidence>
<dbReference type="InterPro" id="IPR023047">
    <property type="entry name" value="Mo_CF_biosynth-C_arc"/>
</dbReference>
<keyword evidence="5" id="KW-1185">Reference proteome</keyword>
<dbReference type="InterPro" id="IPR036522">
    <property type="entry name" value="MoaC_sf"/>
</dbReference>
<dbReference type="RefSeq" id="WP_229657403.1">
    <property type="nucleotide sequence ID" value="NZ_BMNY01000001.1"/>
</dbReference>
<feature type="domain" description="Molybdopterin cofactor biosynthesis C (MoaC)" evidence="3">
    <location>
        <begin position="5"/>
        <end position="143"/>
    </location>
</feature>
<reference evidence="4" key="1">
    <citation type="journal article" date="2014" name="Int. J. Syst. Evol. Microbiol.">
        <title>Complete genome sequence of Corynebacterium casei LMG S-19264T (=DSM 44701T), isolated from a smear-ripened cheese.</title>
        <authorList>
            <consortium name="US DOE Joint Genome Institute (JGI-PGF)"/>
            <person name="Walter F."/>
            <person name="Albersmeier A."/>
            <person name="Kalinowski J."/>
            <person name="Ruckert C."/>
        </authorList>
    </citation>
    <scope>NUCLEOTIDE SEQUENCE</scope>
    <source>
        <strain evidence="4">JCM 13583</strain>
    </source>
</reference>
<dbReference type="AlphaFoldDB" id="A0AA37F8P5"/>
<name>A0AA37F8P5_9ARCH</name>
<dbReference type="SUPFAM" id="SSF55040">
    <property type="entry name" value="Molybdenum cofactor biosynthesis protein C, MoaC"/>
    <property type="match status" value="1"/>
</dbReference>
<proteinExistence type="predicted"/>
<dbReference type="NCBIfam" id="TIGR00581">
    <property type="entry name" value="moaC"/>
    <property type="match status" value="1"/>
</dbReference>
<evidence type="ECO:0000313" key="4">
    <source>
        <dbReference type="EMBL" id="GGM67365.1"/>
    </source>
</evidence>
<dbReference type="GO" id="GO:0006777">
    <property type="term" value="P:Mo-molybdopterin cofactor biosynthetic process"/>
    <property type="evidence" value="ECO:0007669"/>
    <property type="project" value="UniProtKB-KW"/>
</dbReference>
<dbReference type="Pfam" id="PF01967">
    <property type="entry name" value="MoaC"/>
    <property type="match status" value="1"/>
</dbReference>
<dbReference type="EMBL" id="BMNY01000001">
    <property type="protein sequence ID" value="GGM67365.1"/>
    <property type="molecule type" value="Genomic_DNA"/>
</dbReference>
<organism evidence="4 5">
    <name type="scientific">Thermogymnomonas acidicola</name>
    <dbReference type="NCBI Taxonomy" id="399579"/>
    <lineage>
        <taxon>Archaea</taxon>
        <taxon>Methanobacteriati</taxon>
        <taxon>Thermoplasmatota</taxon>
        <taxon>Thermoplasmata</taxon>
        <taxon>Thermoplasmatales</taxon>
        <taxon>Thermogymnomonas</taxon>
    </lineage>
</organism>
<gene>
    <name evidence="4" type="ORF">GCM10007108_01790</name>
</gene>
<dbReference type="NCBIfam" id="NF008999">
    <property type="entry name" value="PRK12343.1"/>
    <property type="match status" value="1"/>
</dbReference>
<dbReference type="Proteomes" id="UP000632195">
    <property type="component" value="Unassembled WGS sequence"/>
</dbReference>
<dbReference type="InterPro" id="IPR002820">
    <property type="entry name" value="Mopterin_CF_biosynth-C_dom"/>
</dbReference>
<evidence type="ECO:0000256" key="1">
    <source>
        <dbReference type="ARBA" id="ARBA00005046"/>
    </source>
</evidence>
<comment type="pathway">
    <text evidence="1">Cofactor biosynthesis; molybdopterin biosynthesis.</text>
</comment>
<reference evidence="4" key="2">
    <citation type="submission" date="2022-09" db="EMBL/GenBank/DDBJ databases">
        <authorList>
            <person name="Sun Q."/>
            <person name="Ohkuma M."/>
        </authorList>
    </citation>
    <scope>NUCLEOTIDE SEQUENCE</scope>
    <source>
        <strain evidence="4">JCM 13583</strain>
    </source>
</reference>
<evidence type="ECO:0000256" key="2">
    <source>
        <dbReference type="ARBA" id="ARBA00023150"/>
    </source>
</evidence>
<keyword evidence="2" id="KW-0501">Molybdenum cofactor biosynthesis</keyword>
<protein>
    <submittedName>
        <fullName evidence="4">Cyclic pyranopterin monophosphate synthase MoaC</fullName>
    </submittedName>
</protein>
<dbReference type="Gene3D" id="3.30.70.640">
    <property type="entry name" value="Molybdopterin cofactor biosynthesis C (MoaC) domain"/>
    <property type="match status" value="1"/>
</dbReference>
<dbReference type="CDD" id="cd01419">
    <property type="entry name" value="MoaC_A"/>
    <property type="match status" value="1"/>
</dbReference>
<evidence type="ECO:0000313" key="5">
    <source>
        <dbReference type="Proteomes" id="UP000632195"/>
    </source>
</evidence>
<sequence length="149" mass="16511">MKGGMVDISEKESVLREATAEGRIVLSQRTMEAIRKGQVTKGDVFEATKIAGIQGAKEAWERLPFCHQVPIEGVDVEMEATEGGITVRCSVRAHYRTGVEMDALSCVSSALLNIWDMTKYLEKDETGNYPNTRIEGIRVVRKVKHGAQD</sequence>
<dbReference type="InterPro" id="IPR023045">
    <property type="entry name" value="MoaC"/>
</dbReference>
<comment type="caution">
    <text evidence="4">The sequence shown here is derived from an EMBL/GenBank/DDBJ whole genome shotgun (WGS) entry which is preliminary data.</text>
</comment>